<evidence type="ECO:0000256" key="1">
    <source>
        <dbReference type="ARBA" id="ARBA00004651"/>
    </source>
</evidence>
<feature type="transmembrane region" description="Helical" evidence="7">
    <location>
        <begin position="139"/>
        <end position="167"/>
    </location>
</feature>
<dbReference type="CDD" id="cd02440">
    <property type="entry name" value="AdoMet_MTases"/>
    <property type="match status" value="1"/>
</dbReference>
<dbReference type="RefSeq" id="WP_200387710.1">
    <property type="nucleotide sequence ID" value="NZ_NRSD01000008.1"/>
</dbReference>
<evidence type="ECO:0000256" key="7">
    <source>
        <dbReference type="SAM" id="Phobius"/>
    </source>
</evidence>
<comment type="caution">
    <text evidence="9">The sequence shown here is derived from an EMBL/GenBank/DDBJ whole genome shotgun (WGS) entry which is preliminary data.</text>
</comment>
<keyword evidence="3 7" id="KW-0812">Transmembrane</keyword>
<name>A0A9X0WIH9_9GAMM</name>
<dbReference type="EMBL" id="NRSD01000008">
    <property type="protein sequence ID" value="MBK1644904.1"/>
    <property type="molecule type" value="Genomic_DNA"/>
</dbReference>
<evidence type="ECO:0000256" key="4">
    <source>
        <dbReference type="ARBA" id="ARBA00022989"/>
    </source>
</evidence>
<dbReference type="Pfam" id="PF08242">
    <property type="entry name" value="Methyltransf_12"/>
    <property type="match status" value="1"/>
</dbReference>
<dbReference type="PANTHER" id="PTHR43861:SF1">
    <property type="entry name" value="TRANS-ACONITATE 2-METHYLTRANSFERASE"/>
    <property type="match status" value="1"/>
</dbReference>
<dbReference type="AlphaFoldDB" id="A0A9X0WIH9"/>
<dbReference type="Proteomes" id="UP001138802">
    <property type="component" value="Unassembled WGS sequence"/>
</dbReference>
<keyword evidence="2" id="KW-1003">Cell membrane</keyword>
<dbReference type="Pfam" id="PF03706">
    <property type="entry name" value="LPG_synthase_TM"/>
    <property type="match status" value="1"/>
</dbReference>
<evidence type="ECO:0000256" key="2">
    <source>
        <dbReference type="ARBA" id="ARBA00022475"/>
    </source>
</evidence>
<feature type="transmembrane region" description="Helical" evidence="7">
    <location>
        <begin position="61"/>
        <end position="81"/>
    </location>
</feature>
<feature type="transmembrane region" description="Helical" evidence="7">
    <location>
        <begin position="247"/>
        <end position="270"/>
    </location>
</feature>
<keyword evidence="5 7" id="KW-0472">Membrane</keyword>
<dbReference type="Gene3D" id="3.40.50.150">
    <property type="entry name" value="Vaccinia Virus protein VP39"/>
    <property type="match status" value="1"/>
</dbReference>
<feature type="domain" description="Methyltransferase type 12" evidence="8">
    <location>
        <begin position="409"/>
        <end position="500"/>
    </location>
</feature>
<feature type="transmembrane region" description="Helical" evidence="7">
    <location>
        <begin position="108"/>
        <end position="127"/>
    </location>
</feature>
<evidence type="ECO:0000313" key="10">
    <source>
        <dbReference type="Proteomes" id="UP001138802"/>
    </source>
</evidence>
<feature type="transmembrane region" description="Helical" evidence="7">
    <location>
        <begin position="27"/>
        <end position="49"/>
    </location>
</feature>
<feature type="transmembrane region" description="Helical" evidence="7">
    <location>
        <begin position="277"/>
        <end position="301"/>
    </location>
</feature>
<dbReference type="InterPro" id="IPR022791">
    <property type="entry name" value="L-PG_synthase/AglD"/>
</dbReference>
<feature type="region of interest" description="Disordered" evidence="6">
    <location>
        <begin position="327"/>
        <end position="346"/>
    </location>
</feature>
<evidence type="ECO:0000256" key="6">
    <source>
        <dbReference type="SAM" id="MobiDB-lite"/>
    </source>
</evidence>
<evidence type="ECO:0000259" key="8">
    <source>
        <dbReference type="Pfam" id="PF08242"/>
    </source>
</evidence>
<dbReference type="InterPro" id="IPR029063">
    <property type="entry name" value="SAM-dependent_MTases_sf"/>
</dbReference>
<comment type="subcellular location">
    <subcellularLocation>
        <location evidence="1">Cell membrane</location>
        <topology evidence="1">Multi-pass membrane protein</topology>
    </subcellularLocation>
</comment>
<evidence type="ECO:0000256" key="5">
    <source>
        <dbReference type="ARBA" id="ARBA00023136"/>
    </source>
</evidence>
<evidence type="ECO:0000313" key="9">
    <source>
        <dbReference type="EMBL" id="MBK1644904.1"/>
    </source>
</evidence>
<organism evidence="9 10">
    <name type="scientific">Thiocapsa imhoffii</name>
    <dbReference type="NCBI Taxonomy" id="382777"/>
    <lineage>
        <taxon>Bacteria</taxon>
        <taxon>Pseudomonadati</taxon>
        <taxon>Pseudomonadota</taxon>
        <taxon>Gammaproteobacteria</taxon>
        <taxon>Chromatiales</taxon>
        <taxon>Chromatiaceae</taxon>
        <taxon>Thiocapsa</taxon>
    </lineage>
</organism>
<dbReference type="SUPFAM" id="SSF53335">
    <property type="entry name" value="S-adenosyl-L-methionine-dependent methyltransferases"/>
    <property type="match status" value="1"/>
</dbReference>
<proteinExistence type="predicted"/>
<keyword evidence="4 7" id="KW-1133">Transmembrane helix</keyword>
<dbReference type="InterPro" id="IPR013217">
    <property type="entry name" value="Methyltransf_12"/>
</dbReference>
<protein>
    <recommendedName>
        <fullName evidence="8">Methyltransferase type 12 domain-containing protein</fullName>
    </recommendedName>
</protein>
<accession>A0A9X0WIH9</accession>
<feature type="transmembrane region" description="Helical" evidence="7">
    <location>
        <begin position="179"/>
        <end position="200"/>
    </location>
</feature>
<keyword evidence="10" id="KW-1185">Reference proteome</keyword>
<evidence type="ECO:0000256" key="3">
    <source>
        <dbReference type="ARBA" id="ARBA00022692"/>
    </source>
</evidence>
<reference evidence="9 10" key="1">
    <citation type="journal article" date="2020" name="Microorganisms">
        <title>Osmotic Adaptation and Compatible Solute Biosynthesis of Phototrophic Bacteria as Revealed from Genome Analyses.</title>
        <authorList>
            <person name="Imhoff J.F."/>
            <person name="Rahn T."/>
            <person name="Kunzel S."/>
            <person name="Keller A."/>
            <person name="Neulinger S.C."/>
        </authorList>
    </citation>
    <scope>NUCLEOTIDE SEQUENCE [LARGE SCALE GENOMIC DNA]</scope>
    <source>
        <strain evidence="9 10">DSM 21303</strain>
    </source>
</reference>
<dbReference type="PANTHER" id="PTHR43861">
    <property type="entry name" value="TRANS-ACONITATE 2-METHYLTRANSFERASE-RELATED"/>
    <property type="match status" value="1"/>
</dbReference>
<gene>
    <name evidence="9" type="ORF">CKO25_09625</name>
</gene>
<feature type="transmembrane region" description="Helical" evidence="7">
    <location>
        <begin position="221"/>
        <end position="241"/>
    </location>
</feature>
<sequence length="635" mass="69280">MRTGAGPILPDGAEDASLPSPRLVRQIPRWLIVVKMGLVLGGLLVLIHWAWGRLAIETTGIIASGVILALVLNQAALYAAALRLRATLAAFEIRITARQAMVIHLRSLFYFFFVPMSVGLEISRFIMIRRLVPGASTRALLIALLLDRILGLIAAVGVALALAGFILPARIEWAMDPRWFLLALALVLIALLVVLAQPRLRTQLTEVLLATRSLGARLMRPLLLSFVALGLVCASVFSFAWASGILIGWWTLTFAIAASLLGMAIPLSLLGASLGDVAGAGALTMLGLAPSAAILLASVVYSGRLIGAMQGSLLELWGDVDQVGRWRTTPQGTTHAPTHADQPPRRARLRCREDLHVTQRETDRTITDFGDQWVRFTDNSGYYGSPELFTDLLSPLLEPDEIQGLKVADIGSGTGRIVAMLLAAGASQVTAIEPSRAFSVLAERFATETERVHCHQGSGEAIAVLGPFDLVVSFGVLHHIPDPAPVVRAAYQALRPGGRLFVWLYGREGNGLYLAFAQPLRAITKRLPDRVLEALVWTLDLPLSAYMWLCRWLPLPMRAYMRDHLGRLAPDKRRLTIFDQLNPSHAKYYRREEAQALLATAGFQEIRLHHRHGYSWSVMGTKPLVADGTTGAPPT</sequence>